<feature type="region of interest" description="Disordered" evidence="2">
    <location>
        <begin position="908"/>
        <end position="932"/>
    </location>
</feature>
<keyword evidence="8" id="KW-1185">Reference proteome</keyword>
<sequence length="2117" mass="237976">MSSNPITTYPLRLVPKLIFFILRTLATYVSAWSVTLGLIDDSFISECAPYKGGSQAGRPKKPVEFQEMISELPFAVEAIEQSVPVAKELPDKVDFPPPPITQEHINKIIHRWCSDSEPSEFEEAGCTVCSQLTLKTKLSPIKHISAMLHILEADGVTRLPCLTPDDPILEVDGPVLDNTCNGMVCDPCRSSIRSGKVPKLGLCNGLWLGEVPPELKKLTYYEVRRGAGRVNGHYKLVSNVVAFENPTAKIYSTLPPPRSDIDEVLAIMFSGSSAPTDEDYQHSLLFIHRNIVAEALRWLILNHPDYSDVTFSSEHLDQYSEHQPIVAVEFFKSRTNRTAEGISVHDDLEDDGIEDVSEDIEHLSSARLKAKAIEHLDNSDQGSNISSRLLSVNKDTLQTLATCMASGEYVKPSNDSEKLCFDLLCDLDQASTQTKGSVYSKKVMQHEIWSLITHVGGPTWYFTLTPCNFKHPICIYYADTNENFDVPLRTKDQRHKLLSQNPVVGARFFDMMVRLFLKHVVGESPSEPGLFGPASAYYCTVEQQGRLTLHLHGLVFTSKKMSPLEIKQWLLDPESDFQKKLIAYVESIQVGEFLTGTKADVQRAVETAEESDSYLSPELTLPVPPPIECYCSQEECSDCSDYLAWLSDFCNTIDDLLFKSNLHNCYRGLNPDSTVCNQDKWEVSCLNNKYGKCKAHFPRNIILESMVDPESGHVFLKKLEPWLNDICPALTYLVRSNTDVMCLLSGTAIKAAVCYVTDYMTKTSLKTHMVFDSIRTIFDKNTEIVNGSKSDKEKTRSLLTKMVNLLSTKLELGSPMISLYLLQNPDHYTSHTFVRFYWKSFVAEARRFWHPDDARGDTSVVIIKKENCFVGIASVHDYIYHPRQHDSFNLYDWIRRFRREHMRKRKLQKQVSEPINVDPAVQSDSDGEDTDSVPIDSSAGLTFLKDHPLALTHHLVATRDWKQNVPNFIGGPLPRPDKDDREYYCSTMLTFFKLWRSGADLKQEDESWHEAFDSYKFDESALQYIKNINLRYECLDARDDYRAQLLKKATSAKPSLHLPFSDEGMMDAAFENDLACFDNPVDEVDDRIILYDPDTAMTQGNSWASPLVNCDAPQAKPNVSVPTPILRMPPAHWTTLLRNQRQDILMQRHQQKPNDTDKPKRNPNAKCGISYGSLKTLCEDVISNAAALLEGSMYHYLLGINSRQEEVTKATITEVCSRLDGVEYLVVDEVSMLTCTDMYKISETLARIRSKHEDPFGGMNMIFSGDFAQLPPAIGGESVSLYSHRIGKHGKTIAEQSAAIGKALWHQVKYVVILRKNMRNSGLSADDLKFRTALENMHYKACTKDDIAFLNTLVSSKKPGRHYVGAAPWRNAPIIVGENRQKDEINHLGCIRFAADTNQALLNFYSDDTISTPSQSSKLRTSKRNTHKSPINSIDKSFQELLWQLPPSSHEYHAPPVLSLCIGLPVIIRHNVATELSITKGQRGTVHSWHATKGNFDQLVLDVLFVQLTDPPKPVHIDGLPPNVVPLVRREVKGHLYLPDNTRVVVSRLQIDILPGFAMTTFASQGQSLEVNNTDPNTYDNHHAFYTALSRSKSAEKTVMLQGFEPRHITGSASGALRKEFRELELLDEITMLRYEGKLDASVNGSTRRLLIQSFLSWKGLSHVPATVHSSISWSKRDPFVLDNEEDIPWTYLKKSQSKKEPKSGNTGVVVPPTSDLATAPSITLHKRPRSSSNTKQIPQKKTKHDTEAVGSHSPTAPPCSNSAPTPAQPKSVRSFCLPTPPATQPRALPLKLPVSAKFPPVATTNDITQSSYLFHFVVPSSMVSPYSYNFNSSATSASANQNQSVFSQNKTMNSSAVPPSAFSCAYDSLYLILYQMWSEKSGTDFLVYSHLPAIIRGFQSYRQGLVTMEEARDSFQRSVQHLRPFSWGNYTSVTDLLVHIFHLRSPCFTVNCRCLNGHQYPTESTDVPPASHLGPPMDHTPISTTQWINSIPRGRAARCQICPEELRAHRYLHYNLIDTPPFMSVEVQGRNSLTFDPVMTVNRPTGAVHYILKGVVYYSQLEGHFVSRIINNNNNIYFHDGMGNLGMARFEGISSNTNFKTSKPGYVPVALLYMRF</sequence>
<dbReference type="InterPro" id="IPR025476">
    <property type="entry name" value="Helitron_helicase-like"/>
</dbReference>
<feature type="region of interest" description="Disordered" evidence="2">
    <location>
        <begin position="1693"/>
        <end position="1772"/>
    </location>
</feature>
<feature type="transmembrane region" description="Helical" evidence="3">
    <location>
        <begin position="20"/>
        <end position="39"/>
    </location>
</feature>
<evidence type="ECO:0000259" key="5">
    <source>
        <dbReference type="Pfam" id="PF14214"/>
    </source>
</evidence>
<evidence type="ECO:0000256" key="2">
    <source>
        <dbReference type="SAM" id="MobiDB-lite"/>
    </source>
</evidence>
<evidence type="ECO:0000259" key="4">
    <source>
        <dbReference type="Pfam" id="PF05970"/>
    </source>
</evidence>
<dbReference type="GO" id="GO:0043139">
    <property type="term" value="F:5'-3' DNA helicase activity"/>
    <property type="evidence" value="ECO:0007669"/>
    <property type="project" value="UniProtKB-EC"/>
</dbReference>
<dbReference type="HOGENOM" id="CLU_232161_0_0_1"/>
<dbReference type="InterPro" id="IPR046700">
    <property type="entry name" value="DUF6570"/>
</dbReference>
<dbReference type="Pfam" id="PF20209">
    <property type="entry name" value="DUF6570"/>
    <property type="match status" value="1"/>
</dbReference>
<dbReference type="GO" id="GO:0005524">
    <property type="term" value="F:ATP binding"/>
    <property type="evidence" value="ECO:0007669"/>
    <property type="project" value="UniProtKB-KW"/>
</dbReference>
<keyword evidence="3" id="KW-1133">Transmembrane helix</keyword>
<keyword evidence="3" id="KW-0472">Membrane</keyword>
<feature type="domain" description="Helitron helicase-like" evidence="5">
    <location>
        <begin position="404"/>
        <end position="555"/>
    </location>
</feature>
<dbReference type="GO" id="GO:0006310">
    <property type="term" value="P:DNA recombination"/>
    <property type="evidence" value="ECO:0007669"/>
    <property type="project" value="UniProtKB-KW"/>
</dbReference>
<keyword evidence="1" id="KW-0067">ATP-binding</keyword>
<comment type="catalytic activity">
    <reaction evidence="1">
        <text>ATP + H2O = ADP + phosphate + H(+)</text>
        <dbReference type="Rhea" id="RHEA:13065"/>
        <dbReference type="ChEBI" id="CHEBI:15377"/>
        <dbReference type="ChEBI" id="CHEBI:15378"/>
        <dbReference type="ChEBI" id="CHEBI:30616"/>
        <dbReference type="ChEBI" id="CHEBI:43474"/>
        <dbReference type="ChEBI" id="CHEBI:456216"/>
        <dbReference type="EC" id="5.6.2.3"/>
    </reaction>
</comment>
<dbReference type="EMBL" id="KN834768">
    <property type="protein sequence ID" value="KIK62224.1"/>
    <property type="molecule type" value="Genomic_DNA"/>
</dbReference>
<comment type="similarity">
    <text evidence="1">Belongs to the helicase family.</text>
</comment>
<accession>A0A0D0CHU4</accession>
<dbReference type="EC" id="5.6.2.3" evidence="1"/>
<evidence type="ECO:0000313" key="8">
    <source>
        <dbReference type="Proteomes" id="UP000053593"/>
    </source>
</evidence>
<proteinExistence type="inferred from homology"/>
<name>A0A0D0CHU4_9AGAR</name>
<keyword evidence="3" id="KW-0812">Transmembrane</keyword>
<comment type="cofactor">
    <cofactor evidence="1">
        <name>Mg(2+)</name>
        <dbReference type="ChEBI" id="CHEBI:18420"/>
    </cofactor>
</comment>
<dbReference type="InterPro" id="IPR027417">
    <property type="entry name" value="P-loop_NTPase"/>
</dbReference>
<feature type="domain" description="DUF6570" evidence="6">
    <location>
        <begin position="195"/>
        <end position="317"/>
    </location>
</feature>
<dbReference type="PANTHER" id="PTHR47642">
    <property type="entry name" value="ATP-DEPENDENT DNA HELICASE"/>
    <property type="match status" value="1"/>
</dbReference>
<dbReference type="Pfam" id="PF05970">
    <property type="entry name" value="PIF1"/>
    <property type="match status" value="1"/>
</dbReference>
<evidence type="ECO:0000256" key="3">
    <source>
        <dbReference type="SAM" id="Phobius"/>
    </source>
</evidence>
<organism evidence="7 8">
    <name type="scientific">Collybiopsis luxurians FD-317 M1</name>
    <dbReference type="NCBI Taxonomy" id="944289"/>
    <lineage>
        <taxon>Eukaryota</taxon>
        <taxon>Fungi</taxon>
        <taxon>Dikarya</taxon>
        <taxon>Basidiomycota</taxon>
        <taxon>Agaricomycotina</taxon>
        <taxon>Agaricomycetes</taxon>
        <taxon>Agaricomycetidae</taxon>
        <taxon>Agaricales</taxon>
        <taxon>Marasmiineae</taxon>
        <taxon>Omphalotaceae</taxon>
        <taxon>Collybiopsis</taxon>
        <taxon>Collybiopsis luxurians</taxon>
    </lineage>
</organism>
<dbReference type="OrthoDB" id="3259294at2759"/>
<dbReference type="Gene3D" id="3.40.50.300">
    <property type="entry name" value="P-loop containing nucleotide triphosphate hydrolases"/>
    <property type="match status" value="1"/>
</dbReference>
<dbReference type="Proteomes" id="UP000053593">
    <property type="component" value="Unassembled WGS sequence"/>
</dbReference>
<dbReference type="GO" id="GO:0006281">
    <property type="term" value="P:DNA repair"/>
    <property type="evidence" value="ECO:0007669"/>
    <property type="project" value="UniProtKB-KW"/>
</dbReference>
<feature type="domain" description="DNA helicase Pif1-like DEAD-box helicase" evidence="4">
    <location>
        <begin position="1185"/>
        <end position="1326"/>
    </location>
</feature>
<evidence type="ECO:0000256" key="1">
    <source>
        <dbReference type="RuleBase" id="RU363044"/>
    </source>
</evidence>
<feature type="compositionally biased region" description="Polar residues" evidence="2">
    <location>
        <begin position="1753"/>
        <end position="1766"/>
    </location>
</feature>
<dbReference type="GO" id="GO:0016887">
    <property type="term" value="F:ATP hydrolysis activity"/>
    <property type="evidence" value="ECO:0007669"/>
    <property type="project" value="RHEA"/>
</dbReference>
<reference evidence="7 8" key="1">
    <citation type="submission" date="2014-04" db="EMBL/GenBank/DDBJ databases">
        <title>Evolutionary Origins and Diversification of the Mycorrhizal Mutualists.</title>
        <authorList>
            <consortium name="DOE Joint Genome Institute"/>
            <consortium name="Mycorrhizal Genomics Consortium"/>
            <person name="Kohler A."/>
            <person name="Kuo A."/>
            <person name="Nagy L.G."/>
            <person name="Floudas D."/>
            <person name="Copeland A."/>
            <person name="Barry K.W."/>
            <person name="Cichocki N."/>
            <person name="Veneault-Fourrey C."/>
            <person name="LaButti K."/>
            <person name="Lindquist E.A."/>
            <person name="Lipzen A."/>
            <person name="Lundell T."/>
            <person name="Morin E."/>
            <person name="Murat C."/>
            <person name="Riley R."/>
            <person name="Ohm R."/>
            <person name="Sun H."/>
            <person name="Tunlid A."/>
            <person name="Henrissat B."/>
            <person name="Grigoriev I.V."/>
            <person name="Hibbett D.S."/>
            <person name="Martin F."/>
        </authorList>
    </citation>
    <scope>NUCLEOTIDE SEQUENCE [LARGE SCALE GENOMIC DNA]</scope>
    <source>
        <strain evidence="7 8">FD-317 M1</strain>
    </source>
</reference>
<keyword evidence="1" id="KW-0547">Nucleotide-binding</keyword>
<protein>
    <recommendedName>
        <fullName evidence="1">ATP-dependent DNA helicase</fullName>
        <ecNumber evidence="1">5.6.2.3</ecNumber>
    </recommendedName>
</protein>
<dbReference type="SUPFAM" id="SSF52540">
    <property type="entry name" value="P-loop containing nucleoside triphosphate hydrolases"/>
    <property type="match status" value="2"/>
</dbReference>
<evidence type="ECO:0000313" key="7">
    <source>
        <dbReference type="EMBL" id="KIK62224.1"/>
    </source>
</evidence>
<feature type="region of interest" description="Disordered" evidence="2">
    <location>
        <begin position="1411"/>
        <end position="1430"/>
    </location>
</feature>
<keyword evidence="1" id="KW-0227">DNA damage</keyword>
<keyword evidence="1" id="KW-0233">DNA recombination</keyword>
<keyword evidence="1" id="KW-0234">DNA repair</keyword>
<keyword evidence="1" id="KW-0378">Hydrolase</keyword>
<dbReference type="GO" id="GO:0000723">
    <property type="term" value="P:telomere maintenance"/>
    <property type="evidence" value="ECO:0007669"/>
    <property type="project" value="InterPro"/>
</dbReference>
<gene>
    <name evidence="7" type="ORF">GYMLUDRAFT_58412</name>
</gene>
<dbReference type="InterPro" id="IPR010285">
    <property type="entry name" value="DNA_helicase_pif1-like_DEAD"/>
</dbReference>
<dbReference type="InterPro" id="IPR051055">
    <property type="entry name" value="PIF1_helicase"/>
</dbReference>
<evidence type="ECO:0000259" key="6">
    <source>
        <dbReference type="Pfam" id="PF20209"/>
    </source>
</evidence>
<keyword evidence="1" id="KW-0347">Helicase</keyword>
<dbReference type="Pfam" id="PF14214">
    <property type="entry name" value="Helitron_like_N"/>
    <property type="match status" value="1"/>
</dbReference>